<name>A0A075HLR7_9ARCH</name>
<dbReference type="InterPro" id="IPR001650">
    <property type="entry name" value="Helicase_C-like"/>
</dbReference>
<dbReference type="InterPro" id="IPR014001">
    <property type="entry name" value="Helicase_ATP-bd"/>
</dbReference>
<dbReference type="GO" id="GO:0005524">
    <property type="term" value="F:ATP binding"/>
    <property type="evidence" value="ECO:0007669"/>
    <property type="project" value="UniProtKB-KW"/>
</dbReference>
<evidence type="ECO:0000256" key="2">
    <source>
        <dbReference type="ARBA" id="ARBA00022763"/>
    </source>
</evidence>
<dbReference type="EMBL" id="KF901049">
    <property type="protein sequence ID" value="AIF16215.1"/>
    <property type="molecule type" value="Genomic_DNA"/>
</dbReference>
<keyword evidence="7" id="KW-0234">DNA repair</keyword>
<gene>
    <name evidence="12" type="primary">lhr</name>
</gene>
<evidence type="ECO:0000259" key="10">
    <source>
        <dbReference type="PROSITE" id="PS51192"/>
    </source>
</evidence>
<keyword evidence="6" id="KW-0238">DNA-binding</keyword>
<dbReference type="PROSITE" id="PS51194">
    <property type="entry name" value="HELICASE_CTER"/>
    <property type="match status" value="1"/>
</dbReference>
<evidence type="ECO:0000256" key="4">
    <source>
        <dbReference type="ARBA" id="ARBA00022806"/>
    </source>
</evidence>
<keyword evidence="1" id="KW-0547">Nucleotide-binding</keyword>
<dbReference type="SMART" id="SM00487">
    <property type="entry name" value="DEXDc"/>
    <property type="match status" value="1"/>
</dbReference>
<dbReference type="InterPro" id="IPR011545">
    <property type="entry name" value="DEAD/DEAH_box_helicase_dom"/>
</dbReference>
<dbReference type="InterPro" id="IPR017170">
    <property type="entry name" value="Lhr-like"/>
</dbReference>
<dbReference type="GO" id="GO:0006281">
    <property type="term" value="P:DNA repair"/>
    <property type="evidence" value="ECO:0007669"/>
    <property type="project" value="UniProtKB-KW"/>
</dbReference>
<sequence>MNELGLEKKRNKIIDSVISKKFKSLGFDSVTEIQKKAIPEILQEKNCLIIAPTGSGKTECATIPIFSKLKTRKIPNKIKALYITPLRALNRDVFKRIINYAEDEELKIEIRHGDTSQANRKRIADNPPDILITTPETLVNLLSQKKHLDALSDLEWIIIDEVHELLASERGSQLSLSLERLQINTKNKIHRIGLSATVGNPDEAGRFLVGSERKFELIHDTSLRNYDVDVVFVDGIMDDVAVEIIEYIKKQHIASPVLLFTNSRGESERLSSILKQKTSLSVELHHGSLSRQVREETEDILREGKSGIVVCTSSLELGLDIGSVELVIQYGSPRQVSKFMQRIGRSKHNRGDSARGLIITESADDEFEIQAIIERIKEGSIEEQKIHNGSLDVLAHHLVGLSMQVGNVSIEAAFKLTKLAYPFRDITLEDFFDVLDILALRELIIFNEEKTEYKKNNAFFATKYHFQNLSTIPDILKFKVIDTIENKFIGTLDQRFVGDLDKDQIFVLRGSQWRVLNIDEKAFKVNVLPIRSSKEIPVPKWEGVNIPVDYKTANKVGSFRTRVHNGSVKMMNNIVLNLDFIRIPDEKTIVIESHRLPQQSVLILHSCFGTKINSTLKVILETLLDASLASRVKSSSDAYRILLSVESKFTKKHITDVFSSNFDINNIMSVALKGKNDVTWKTFCVGKKFGFYDRGDVYVKNEIRYDFERNIDTPLVKEAFRELFHEKFDLDGAQKIIELIKQNEIEIEWIDVDKFSKLAEPVLDQTVMSYTNPASIDKEMLLKVRKRLMETKQRLICVRCGLWQRVMTPNETHPLKCKYCKGQQITCTYEYDHDLVKTIQKKHQGKKLTPDENKNFDKAWKISSLLASFGKTALIVMAAYGVGPDTGARILKNRLEDDDDYLIKQIIIAEKTYTLTRGFWKD</sequence>
<dbReference type="Pfam" id="PF19306">
    <property type="entry name" value="WHD_Lhr"/>
    <property type="match status" value="1"/>
</dbReference>
<reference evidence="12" key="1">
    <citation type="journal article" date="2014" name="Genome Biol. Evol.">
        <title>Pangenome evidence for extensive interdomain horizontal transfer affecting lineage core and shell genes in uncultured planktonic thaumarchaeota and euryarchaeota.</title>
        <authorList>
            <person name="Deschamps P."/>
            <person name="Zivanovic Y."/>
            <person name="Moreira D."/>
            <person name="Rodriguez-Valera F."/>
            <person name="Lopez-Garcia P."/>
        </authorList>
    </citation>
    <scope>NUCLEOTIDE SEQUENCE</scope>
</reference>
<dbReference type="GO" id="GO:0016887">
    <property type="term" value="F:ATP hydrolysis activity"/>
    <property type="evidence" value="ECO:0007669"/>
    <property type="project" value="TreeGrafter"/>
</dbReference>
<dbReference type="GO" id="GO:0004386">
    <property type="term" value="F:helicase activity"/>
    <property type="evidence" value="ECO:0007669"/>
    <property type="project" value="UniProtKB-KW"/>
</dbReference>
<dbReference type="AlphaFoldDB" id="A0A075HLR7"/>
<keyword evidence="3" id="KW-0378">Hydrolase</keyword>
<keyword evidence="8" id="KW-0413">Isomerase</keyword>
<dbReference type="SUPFAM" id="SSF52540">
    <property type="entry name" value="P-loop containing nucleoside triphosphate hydrolases"/>
    <property type="match status" value="1"/>
</dbReference>
<evidence type="ECO:0000256" key="7">
    <source>
        <dbReference type="ARBA" id="ARBA00023204"/>
    </source>
</evidence>
<dbReference type="PROSITE" id="PS51192">
    <property type="entry name" value="HELICASE_ATP_BIND_1"/>
    <property type="match status" value="1"/>
</dbReference>
<dbReference type="InterPro" id="IPR045628">
    <property type="entry name" value="Lhr_WH_dom"/>
</dbReference>
<comment type="similarity">
    <text evidence="9">Belongs to the Lhr helicase family. Lhr-Core subfamily.</text>
</comment>
<dbReference type="GO" id="GO:0003677">
    <property type="term" value="F:DNA binding"/>
    <property type="evidence" value="ECO:0007669"/>
    <property type="project" value="UniProtKB-KW"/>
</dbReference>
<dbReference type="SMART" id="SM00490">
    <property type="entry name" value="HELICc"/>
    <property type="match status" value="1"/>
</dbReference>
<dbReference type="Gene3D" id="3.40.50.300">
    <property type="entry name" value="P-loop containing nucleotide triphosphate hydrolases"/>
    <property type="match status" value="2"/>
</dbReference>
<dbReference type="PANTHER" id="PTHR47962">
    <property type="entry name" value="ATP-DEPENDENT HELICASE LHR-RELATED-RELATED"/>
    <property type="match status" value="1"/>
</dbReference>
<evidence type="ECO:0000256" key="8">
    <source>
        <dbReference type="ARBA" id="ARBA00023235"/>
    </source>
</evidence>
<proteinExistence type="inferred from homology"/>
<keyword evidence="2" id="KW-0227">DNA damage</keyword>
<keyword evidence="4 12" id="KW-0347">Helicase</keyword>
<organism evidence="12">
    <name type="scientific">uncultured marine thaumarchaeote KM3_73_B11</name>
    <dbReference type="NCBI Taxonomy" id="1456265"/>
    <lineage>
        <taxon>Archaea</taxon>
        <taxon>Nitrososphaerota</taxon>
        <taxon>environmental samples</taxon>
    </lineage>
</organism>
<dbReference type="Pfam" id="PF00270">
    <property type="entry name" value="DEAD"/>
    <property type="match status" value="1"/>
</dbReference>
<dbReference type="PIRSF" id="PIRSF037307">
    <property type="entry name" value="Lhr-like_helic_prd"/>
    <property type="match status" value="1"/>
</dbReference>
<evidence type="ECO:0000256" key="3">
    <source>
        <dbReference type="ARBA" id="ARBA00022801"/>
    </source>
</evidence>
<evidence type="ECO:0000256" key="5">
    <source>
        <dbReference type="ARBA" id="ARBA00022840"/>
    </source>
</evidence>
<evidence type="ECO:0000313" key="12">
    <source>
        <dbReference type="EMBL" id="AIF16215.1"/>
    </source>
</evidence>
<evidence type="ECO:0000256" key="6">
    <source>
        <dbReference type="ARBA" id="ARBA00023125"/>
    </source>
</evidence>
<feature type="domain" description="Helicase ATP-binding" evidence="10">
    <location>
        <begin position="38"/>
        <end position="216"/>
    </location>
</feature>
<evidence type="ECO:0000256" key="1">
    <source>
        <dbReference type="ARBA" id="ARBA00022741"/>
    </source>
</evidence>
<feature type="domain" description="Helicase C-terminal" evidence="11">
    <location>
        <begin position="240"/>
        <end position="392"/>
    </location>
</feature>
<protein>
    <submittedName>
        <fullName evidence="12">DEAD/DEAH box helicase domain-containing protein (Lhr)</fullName>
    </submittedName>
</protein>
<dbReference type="PANTHER" id="PTHR47962:SF5">
    <property type="entry name" value="ATP-DEPENDENT HELICASE LHR-RELATED"/>
    <property type="match status" value="1"/>
</dbReference>
<dbReference type="GO" id="GO:0140097">
    <property type="term" value="F:catalytic activity, acting on DNA"/>
    <property type="evidence" value="ECO:0007669"/>
    <property type="project" value="UniProtKB-ARBA"/>
</dbReference>
<accession>A0A075HLR7</accession>
<keyword evidence="5" id="KW-0067">ATP-binding</keyword>
<evidence type="ECO:0000259" key="11">
    <source>
        <dbReference type="PROSITE" id="PS51194"/>
    </source>
</evidence>
<dbReference type="Pfam" id="PF08494">
    <property type="entry name" value="DEAD_assoc"/>
    <property type="match status" value="1"/>
</dbReference>
<dbReference type="InterPro" id="IPR013701">
    <property type="entry name" value="Lhr-like_DEAD/DEAH_assoc"/>
</dbReference>
<dbReference type="InterPro" id="IPR052511">
    <property type="entry name" value="ATP-dep_Helicase"/>
</dbReference>
<dbReference type="InterPro" id="IPR027417">
    <property type="entry name" value="P-loop_NTPase"/>
</dbReference>
<dbReference type="Pfam" id="PF00271">
    <property type="entry name" value="Helicase_C"/>
    <property type="match status" value="1"/>
</dbReference>
<evidence type="ECO:0000256" key="9">
    <source>
        <dbReference type="ARBA" id="ARBA00093467"/>
    </source>
</evidence>